<keyword evidence="1" id="KW-1133">Transmembrane helix</keyword>
<evidence type="ECO:0008006" key="4">
    <source>
        <dbReference type="Google" id="ProtNLM"/>
    </source>
</evidence>
<feature type="transmembrane region" description="Helical" evidence="1">
    <location>
        <begin position="146"/>
        <end position="163"/>
    </location>
</feature>
<protein>
    <recommendedName>
        <fullName evidence="4">Glycosyltransferase RgtA/B/C/D-like domain-containing protein</fullName>
    </recommendedName>
</protein>
<organism evidence="2 3">
    <name type="scientific">Pseudoscardovia suis</name>
    <dbReference type="NCBI Taxonomy" id="987063"/>
    <lineage>
        <taxon>Bacteria</taxon>
        <taxon>Bacillati</taxon>
        <taxon>Actinomycetota</taxon>
        <taxon>Actinomycetes</taxon>
        <taxon>Bifidobacteriales</taxon>
        <taxon>Bifidobacteriaceae</taxon>
        <taxon>Pseudoscardovia</taxon>
    </lineage>
</organism>
<dbReference type="Proteomes" id="UP000216454">
    <property type="component" value="Unassembled WGS sequence"/>
</dbReference>
<feature type="transmembrane region" description="Helical" evidence="1">
    <location>
        <begin position="347"/>
        <end position="365"/>
    </location>
</feature>
<feature type="transmembrane region" description="Helical" evidence="1">
    <location>
        <begin position="295"/>
        <end position="313"/>
    </location>
</feature>
<evidence type="ECO:0000313" key="2">
    <source>
        <dbReference type="EMBL" id="OZG51415.1"/>
    </source>
</evidence>
<evidence type="ECO:0000256" key="1">
    <source>
        <dbReference type="SAM" id="Phobius"/>
    </source>
</evidence>
<feature type="transmembrane region" description="Helical" evidence="1">
    <location>
        <begin position="97"/>
        <end position="118"/>
    </location>
</feature>
<name>A0A261EX45_9BIFI</name>
<gene>
    <name evidence="2" type="ORF">PSSU_1038</name>
</gene>
<accession>A0A261EX45</accession>
<dbReference type="Gene3D" id="1.20.1070.10">
    <property type="entry name" value="Rhodopsin 7-helix transmembrane proteins"/>
    <property type="match status" value="1"/>
</dbReference>
<evidence type="ECO:0000313" key="3">
    <source>
        <dbReference type="Proteomes" id="UP000216454"/>
    </source>
</evidence>
<proteinExistence type="predicted"/>
<feature type="transmembrane region" description="Helical" evidence="1">
    <location>
        <begin position="559"/>
        <end position="578"/>
    </location>
</feature>
<keyword evidence="1" id="KW-0472">Membrane</keyword>
<feature type="transmembrane region" description="Helical" evidence="1">
    <location>
        <begin position="211"/>
        <end position="234"/>
    </location>
</feature>
<dbReference type="AlphaFoldDB" id="A0A261EX45"/>
<reference evidence="2 3" key="1">
    <citation type="journal article" date="2017" name="BMC Genomics">
        <title>Comparative genomic and phylogenomic analyses of the Bifidobacteriaceae family.</title>
        <authorList>
            <person name="Lugli G.A."/>
            <person name="Milani C."/>
            <person name="Turroni F."/>
            <person name="Duranti S."/>
            <person name="Mancabelli L."/>
            <person name="Mangifesta M."/>
            <person name="Ferrario C."/>
            <person name="Modesto M."/>
            <person name="Mattarelli P."/>
            <person name="Jiri K."/>
            <person name="van Sinderen D."/>
            <person name="Ventura M."/>
        </authorList>
    </citation>
    <scope>NUCLEOTIDE SEQUENCE [LARGE SCALE GENOMIC DNA]</scope>
    <source>
        <strain evidence="2 3">DSM 24744</strain>
    </source>
</reference>
<feature type="transmembrane region" description="Helical" evidence="1">
    <location>
        <begin position="58"/>
        <end position="77"/>
    </location>
</feature>
<feature type="transmembrane region" description="Helical" evidence="1">
    <location>
        <begin position="585"/>
        <end position="603"/>
    </location>
</feature>
<feature type="transmembrane region" description="Helical" evidence="1">
    <location>
        <begin position="271"/>
        <end position="288"/>
    </location>
</feature>
<comment type="caution">
    <text evidence="2">The sequence shown here is derived from an EMBL/GenBank/DDBJ whole genome shotgun (WGS) entry which is preliminary data.</text>
</comment>
<dbReference type="EMBL" id="MWWQ01000008">
    <property type="protein sequence ID" value="OZG51415.1"/>
    <property type="molecule type" value="Genomic_DNA"/>
</dbReference>
<dbReference type="Pfam" id="PF19484">
    <property type="entry name" value="DUF6020"/>
    <property type="match status" value="1"/>
</dbReference>
<sequence>MHTNTHMNTQAINTCEQSEHVFEHISLNNSNDARNTPAAPMTPTAAAATARSTRCDTWALVTSIAIALPIAWGDYVHRVFSAGDTWHMHSAYWPVTGLWTLAIIAVLYLSLHVVFCSLDRSFKQSQPTSTDTSREKRQPTRASHPFAAHVAIICICWSPYLLLRFPGNLDPDTQWQLLEFYGLASRTDQHPWFDTLVFGAFWQLGKALGSFAWSLLLYEFIQMACTACTFALCIRWMHNAGLPRTLQRFTLIFAALYPAIPLFAQTMAKDMLFAWPYLLFLLCLAEAARTRGAAFASWRFVGAFGVVTCLMMLTKKTGLYIAVISCIVLIAYIWWWSRRDQRQPHAFTRAIAMLCAALALVGGVWQHVALPAMGVQPGPSKETMSIITQQTALYIAWHGDEMSDEDWQTVSDVFTDAHNLGTVYDPYRADATKDSWVSNAPSAAKWRFLRWYAATMLRNPGVFFISWGATALPLLYPDTTTQADESFVSYRNNLPAASTSPSAIGSEAYLCWQTGDTTADSLARVQALMRSSYRPAWAARIADSFDTAYAWLEHYTPVLFIKATFTTWIPLICAAYCLRRRNGLGLVMLVPAFVTLATLAAAAIVLPRYLVASVYALPLALAAAVAR</sequence>
<feature type="transmembrane region" description="Helical" evidence="1">
    <location>
        <begin position="609"/>
        <end position="626"/>
    </location>
</feature>
<dbReference type="InterPro" id="IPR046062">
    <property type="entry name" value="DUF6020"/>
</dbReference>
<feature type="transmembrane region" description="Helical" evidence="1">
    <location>
        <begin position="246"/>
        <end position="265"/>
    </location>
</feature>
<feature type="transmembrane region" description="Helical" evidence="1">
    <location>
        <begin position="319"/>
        <end position="335"/>
    </location>
</feature>
<keyword evidence="3" id="KW-1185">Reference proteome</keyword>
<keyword evidence="1" id="KW-0812">Transmembrane</keyword>